<evidence type="ECO:0000256" key="8">
    <source>
        <dbReference type="ARBA" id="ARBA00022989"/>
    </source>
</evidence>
<keyword evidence="14" id="KW-0547">Nucleotide-binding</keyword>
<dbReference type="PANTHER" id="PTHR45436">
    <property type="entry name" value="SENSOR HISTIDINE KINASE YKOH"/>
    <property type="match status" value="1"/>
</dbReference>
<evidence type="ECO:0000256" key="2">
    <source>
        <dbReference type="ARBA" id="ARBA00004236"/>
    </source>
</evidence>
<dbReference type="Proteomes" id="UP001500571">
    <property type="component" value="Unassembled WGS sequence"/>
</dbReference>
<keyword evidence="8 11" id="KW-1133">Transmembrane helix</keyword>
<comment type="caution">
    <text evidence="14">The sequence shown here is derived from an EMBL/GenBank/DDBJ whole genome shotgun (WGS) entry which is preliminary data.</text>
</comment>
<comment type="catalytic activity">
    <reaction evidence="1">
        <text>ATP + protein L-histidine = ADP + protein N-phospho-L-histidine.</text>
        <dbReference type="EC" id="2.7.13.3"/>
    </reaction>
</comment>
<dbReference type="SMART" id="SM00387">
    <property type="entry name" value="HATPase_c"/>
    <property type="match status" value="1"/>
</dbReference>
<evidence type="ECO:0000256" key="3">
    <source>
        <dbReference type="ARBA" id="ARBA00012438"/>
    </source>
</evidence>
<evidence type="ECO:0000256" key="7">
    <source>
        <dbReference type="ARBA" id="ARBA00022777"/>
    </source>
</evidence>
<dbReference type="RefSeq" id="WP_344045111.1">
    <property type="nucleotide sequence ID" value="NZ_BAAAPB010000002.1"/>
</dbReference>
<keyword evidence="9" id="KW-0902">Two-component regulatory system</keyword>
<dbReference type="SMART" id="SM00388">
    <property type="entry name" value="HisKA"/>
    <property type="match status" value="1"/>
</dbReference>
<dbReference type="PROSITE" id="PS50885">
    <property type="entry name" value="HAMP"/>
    <property type="match status" value="1"/>
</dbReference>
<evidence type="ECO:0000259" key="12">
    <source>
        <dbReference type="PROSITE" id="PS50109"/>
    </source>
</evidence>
<keyword evidence="4" id="KW-0597">Phosphoprotein</keyword>
<evidence type="ECO:0000259" key="13">
    <source>
        <dbReference type="PROSITE" id="PS50885"/>
    </source>
</evidence>
<name>A0ABN2R4C0_9ACTN</name>
<dbReference type="CDD" id="cd06225">
    <property type="entry name" value="HAMP"/>
    <property type="match status" value="1"/>
</dbReference>
<evidence type="ECO:0000256" key="5">
    <source>
        <dbReference type="ARBA" id="ARBA00022679"/>
    </source>
</evidence>
<dbReference type="InterPro" id="IPR003660">
    <property type="entry name" value="HAMP_dom"/>
</dbReference>
<evidence type="ECO:0000256" key="1">
    <source>
        <dbReference type="ARBA" id="ARBA00000085"/>
    </source>
</evidence>
<keyword evidence="6 11" id="KW-0812">Transmembrane</keyword>
<dbReference type="CDD" id="cd00075">
    <property type="entry name" value="HATPase"/>
    <property type="match status" value="1"/>
</dbReference>
<dbReference type="SUPFAM" id="SSF47384">
    <property type="entry name" value="Homodimeric domain of signal transducing histidine kinase"/>
    <property type="match status" value="1"/>
</dbReference>
<feature type="transmembrane region" description="Helical" evidence="11">
    <location>
        <begin position="21"/>
        <end position="41"/>
    </location>
</feature>
<dbReference type="InterPro" id="IPR036890">
    <property type="entry name" value="HATPase_C_sf"/>
</dbReference>
<evidence type="ECO:0000256" key="6">
    <source>
        <dbReference type="ARBA" id="ARBA00022692"/>
    </source>
</evidence>
<dbReference type="InterPro" id="IPR050428">
    <property type="entry name" value="TCS_sensor_his_kinase"/>
</dbReference>
<dbReference type="GO" id="GO:0005524">
    <property type="term" value="F:ATP binding"/>
    <property type="evidence" value="ECO:0007669"/>
    <property type="project" value="UniProtKB-KW"/>
</dbReference>
<dbReference type="Gene3D" id="1.10.287.130">
    <property type="match status" value="1"/>
</dbReference>
<comment type="subcellular location">
    <subcellularLocation>
        <location evidence="2">Cell membrane</location>
    </subcellularLocation>
</comment>
<organism evidence="14 15">
    <name type="scientific">Nocardioides panacihumi</name>
    <dbReference type="NCBI Taxonomy" id="400774"/>
    <lineage>
        <taxon>Bacteria</taxon>
        <taxon>Bacillati</taxon>
        <taxon>Actinomycetota</taxon>
        <taxon>Actinomycetes</taxon>
        <taxon>Propionibacteriales</taxon>
        <taxon>Nocardioidaceae</taxon>
        <taxon>Nocardioides</taxon>
    </lineage>
</organism>
<feature type="domain" description="Histidine kinase" evidence="12">
    <location>
        <begin position="250"/>
        <end position="466"/>
    </location>
</feature>
<dbReference type="SMART" id="SM00304">
    <property type="entry name" value="HAMP"/>
    <property type="match status" value="1"/>
</dbReference>
<dbReference type="Pfam" id="PF00512">
    <property type="entry name" value="HisKA"/>
    <property type="match status" value="1"/>
</dbReference>
<feature type="domain" description="HAMP" evidence="13">
    <location>
        <begin position="189"/>
        <end position="242"/>
    </location>
</feature>
<dbReference type="InterPro" id="IPR004358">
    <property type="entry name" value="Sig_transdc_His_kin-like_C"/>
</dbReference>
<dbReference type="PRINTS" id="PR00344">
    <property type="entry name" value="BCTRLSENSOR"/>
</dbReference>
<dbReference type="InterPro" id="IPR036097">
    <property type="entry name" value="HisK_dim/P_sf"/>
</dbReference>
<keyword evidence="15" id="KW-1185">Reference proteome</keyword>
<feature type="transmembrane region" description="Helical" evidence="11">
    <location>
        <begin position="164"/>
        <end position="185"/>
    </location>
</feature>
<dbReference type="EMBL" id="BAAAPB010000002">
    <property type="protein sequence ID" value="GAA1963418.1"/>
    <property type="molecule type" value="Genomic_DNA"/>
</dbReference>
<dbReference type="SUPFAM" id="SSF55874">
    <property type="entry name" value="ATPase domain of HSP90 chaperone/DNA topoisomerase II/histidine kinase"/>
    <property type="match status" value="1"/>
</dbReference>
<evidence type="ECO:0000256" key="10">
    <source>
        <dbReference type="ARBA" id="ARBA00023136"/>
    </source>
</evidence>
<dbReference type="InterPro" id="IPR003661">
    <property type="entry name" value="HisK_dim/P_dom"/>
</dbReference>
<dbReference type="InterPro" id="IPR003594">
    <property type="entry name" value="HATPase_dom"/>
</dbReference>
<dbReference type="Gene3D" id="3.30.565.10">
    <property type="entry name" value="Histidine kinase-like ATPase, C-terminal domain"/>
    <property type="match status" value="1"/>
</dbReference>
<dbReference type="Pfam" id="PF00672">
    <property type="entry name" value="HAMP"/>
    <property type="match status" value="1"/>
</dbReference>
<dbReference type="SUPFAM" id="SSF158472">
    <property type="entry name" value="HAMP domain-like"/>
    <property type="match status" value="1"/>
</dbReference>
<keyword evidence="10 11" id="KW-0472">Membrane</keyword>
<keyword evidence="5" id="KW-0808">Transferase</keyword>
<evidence type="ECO:0000256" key="4">
    <source>
        <dbReference type="ARBA" id="ARBA00022553"/>
    </source>
</evidence>
<gene>
    <name evidence="14" type="ORF">GCM10009798_24310</name>
</gene>
<dbReference type="InterPro" id="IPR005467">
    <property type="entry name" value="His_kinase_dom"/>
</dbReference>
<reference evidence="14 15" key="1">
    <citation type="journal article" date="2019" name="Int. J. Syst. Evol. Microbiol.">
        <title>The Global Catalogue of Microorganisms (GCM) 10K type strain sequencing project: providing services to taxonomists for standard genome sequencing and annotation.</title>
        <authorList>
            <consortium name="The Broad Institute Genomics Platform"/>
            <consortium name="The Broad Institute Genome Sequencing Center for Infectious Disease"/>
            <person name="Wu L."/>
            <person name="Ma J."/>
        </authorList>
    </citation>
    <scope>NUCLEOTIDE SEQUENCE [LARGE SCALE GENOMIC DNA]</scope>
    <source>
        <strain evidence="14 15">JCM 15309</strain>
    </source>
</reference>
<evidence type="ECO:0000256" key="11">
    <source>
        <dbReference type="SAM" id="Phobius"/>
    </source>
</evidence>
<keyword evidence="14" id="KW-0067">ATP-binding</keyword>
<dbReference type="EC" id="2.7.13.3" evidence="3"/>
<sequence length="468" mass="49933">MTRRPTGLWWRLTLRARLMTIGLIGLAVALAIGSIGLYAALSVEGLRRVDRAAQASSAEVAGLIRAGRLPQTLPATGVEIIQVLDGRGRVVSASANADRLTSMLRPDELEKARHGPVTLSGSRLGITSRLRVRATDVGAGPDDATPRTIVVAEPVDDLVENSDVLRLVLLIGYPLLLLALGVIAWRVIGAALRPVEGLRAAADRISGSGRGDRLPVPPSEDEIHALAVTLNSMLDRLDRAREREVEFVADVAHELRSPLASLRMQVDVARRLGQGGEVLDELDLDISRMSAMVEDLLALARIEAGAVADAPVSADVRDELERLAAQWSAQSSTQSSAQSSATARVEIEPGPTQLVAARPEEVARVFANLVANAARYSPVVRISARRRNDVVIVWVDDAGPGIPAADRERAFERFTRFDEARDRESGGAGLGLALVRATVRHRGGDVRLADSPLGGLRVEVELPAADAG</sequence>
<proteinExistence type="predicted"/>
<dbReference type="PANTHER" id="PTHR45436:SF5">
    <property type="entry name" value="SENSOR HISTIDINE KINASE TRCS"/>
    <property type="match status" value="1"/>
</dbReference>
<dbReference type="Pfam" id="PF02518">
    <property type="entry name" value="HATPase_c"/>
    <property type="match status" value="1"/>
</dbReference>
<dbReference type="PROSITE" id="PS50109">
    <property type="entry name" value="HIS_KIN"/>
    <property type="match status" value="1"/>
</dbReference>
<accession>A0ABN2R4C0</accession>
<keyword evidence="7" id="KW-0418">Kinase</keyword>
<dbReference type="CDD" id="cd00082">
    <property type="entry name" value="HisKA"/>
    <property type="match status" value="1"/>
</dbReference>
<protein>
    <recommendedName>
        <fullName evidence="3">histidine kinase</fullName>
        <ecNumber evidence="3">2.7.13.3</ecNumber>
    </recommendedName>
</protein>
<evidence type="ECO:0000256" key="9">
    <source>
        <dbReference type="ARBA" id="ARBA00023012"/>
    </source>
</evidence>
<evidence type="ECO:0000313" key="14">
    <source>
        <dbReference type="EMBL" id="GAA1963418.1"/>
    </source>
</evidence>
<evidence type="ECO:0000313" key="15">
    <source>
        <dbReference type="Proteomes" id="UP001500571"/>
    </source>
</evidence>